<feature type="region of interest" description="Disordered" evidence="1">
    <location>
        <begin position="51"/>
        <end position="106"/>
    </location>
</feature>
<organism evidence="2 3">
    <name type="scientific">Eumeta variegata</name>
    <name type="common">Bagworm moth</name>
    <name type="synonym">Eumeta japonica</name>
    <dbReference type="NCBI Taxonomy" id="151549"/>
    <lineage>
        <taxon>Eukaryota</taxon>
        <taxon>Metazoa</taxon>
        <taxon>Ecdysozoa</taxon>
        <taxon>Arthropoda</taxon>
        <taxon>Hexapoda</taxon>
        <taxon>Insecta</taxon>
        <taxon>Pterygota</taxon>
        <taxon>Neoptera</taxon>
        <taxon>Endopterygota</taxon>
        <taxon>Lepidoptera</taxon>
        <taxon>Glossata</taxon>
        <taxon>Ditrysia</taxon>
        <taxon>Tineoidea</taxon>
        <taxon>Psychidae</taxon>
        <taxon>Oiketicinae</taxon>
        <taxon>Eumeta</taxon>
    </lineage>
</organism>
<name>A0A4C1U283_EUMVA</name>
<comment type="caution">
    <text evidence="2">The sequence shown here is derived from an EMBL/GenBank/DDBJ whole genome shotgun (WGS) entry which is preliminary data.</text>
</comment>
<gene>
    <name evidence="2" type="ORF">EVAR_14619_1</name>
</gene>
<proteinExistence type="predicted"/>
<evidence type="ECO:0000313" key="3">
    <source>
        <dbReference type="Proteomes" id="UP000299102"/>
    </source>
</evidence>
<feature type="compositionally biased region" description="Basic and acidic residues" evidence="1">
    <location>
        <begin position="78"/>
        <end position="87"/>
    </location>
</feature>
<evidence type="ECO:0000256" key="1">
    <source>
        <dbReference type="SAM" id="MobiDB-lite"/>
    </source>
</evidence>
<feature type="compositionally biased region" description="Basic residues" evidence="1">
    <location>
        <begin position="51"/>
        <end position="76"/>
    </location>
</feature>
<keyword evidence="3" id="KW-1185">Reference proteome</keyword>
<accession>A0A4C1U283</accession>
<dbReference type="AlphaFoldDB" id="A0A4C1U283"/>
<evidence type="ECO:0000313" key="2">
    <source>
        <dbReference type="EMBL" id="GBP20370.1"/>
    </source>
</evidence>
<reference evidence="2 3" key="1">
    <citation type="journal article" date="2019" name="Commun. Biol.">
        <title>The bagworm genome reveals a unique fibroin gene that provides high tensile strength.</title>
        <authorList>
            <person name="Kono N."/>
            <person name="Nakamura H."/>
            <person name="Ohtoshi R."/>
            <person name="Tomita M."/>
            <person name="Numata K."/>
            <person name="Arakawa K."/>
        </authorList>
    </citation>
    <scope>NUCLEOTIDE SEQUENCE [LARGE SCALE GENOMIC DNA]</scope>
</reference>
<sequence length="106" mass="12423">MWRMRQHRAGGTRKHSVEDGSRGWVLEIVVIQSTSLRPSTMKTPPCATRLRQRKYVPRPLQRRSKVPGRTKQRGIQRRPLDDRRRDIPVPVSPYAPQTPMFQTKEP</sequence>
<protein>
    <submittedName>
        <fullName evidence="2">Uncharacterized protein</fullName>
    </submittedName>
</protein>
<dbReference type="EMBL" id="BGZK01000118">
    <property type="protein sequence ID" value="GBP20370.1"/>
    <property type="molecule type" value="Genomic_DNA"/>
</dbReference>
<dbReference type="Proteomes" id="UP000299102">
    <property type="component" value="Unassembled WGS sequence"/>
</dbReference>